<dbReference type="Proteomes" id="UP000029999">
    <property type="component" value="Unassembled WGS sequence"/>
</dbReference>
<proteinExistence type="predicted"/>
<dbReference type="AlphaFoldDB" id="A0A0A0BJA0"/>
<comment type="caution">
    <text evidence="2">The sequence shown here is derived from an EMBL/GenBank/DDBJ whole genome shotgun (WGS) entry which is preliminary data.</text>
</comment>
<name>A0A0A0BJA0_9GAMM</name>
<accession>A0A0A0BJA0</accession>
<feature type="chain" id="PRO_5001967299" evidence="1">
    <location>
        <begin position="22"/>
        <end position="198"/>
    </location>
</feature>
<keyword evidence="1" id="KW-0732">Signal</keyword>
<dbReference type="STRING" id="392484.LP43_0489"/>
<reference evidence="2 3" key="1">
    <citation type="submission" date="2014-09" db="EMBL/GenBank/DDBJ databases">
        <authorList>
            <person name="Grob C."/>
            <person name="Taubert M."/>
            <person name="Howat A.M."/>
            <person name="Burns O.J."/>
            <person name="Dixon J.L."/>
            <person name="Chen Y."/>
            <person name="Murrell J.C."/>
        </authorList>
    </citation>
    <scope>NUCLEOTIDE SEQUENCE [LARGE SCALE GENOMIC DNA]</scope>
    <source>
        <strain evidence="2">L4</strain>
    </source>
</reference>
<protein>
    <submittedName>
        <fullName evidence="2">Uncharacterized protein</fullName>
    </submittedName>
</protein>
<organism evidence="2 3">
    <name type="scientific">Methylophaga thiooxydans</name>
    <dbReference type="NCBI Taxonomy" id="392484"/>
    <lineage>
        <taxon>Bacteria</taxon>
        <taxon>Pseudomonadati</taxon>
        <taxon>Pseudomonadota</taxon>
        <taxon>Gammaproteobacteria</taxon>
        <taxon>Thiotrichales</taxon>
        <taxon>Piscirickettsiaceae</taxon>
        <taxon>Methylophaga</taxon>
    </lineage>
</organism>
<gene>
    <name evidence="2" type="ORF">LP43_0489</name>
</gene>
<dbReference type="EMBL" id="JRQD01000001">
    <property type="protein sequence ID" value="KGM08066.1"/>
    <property type="molecule type" value="Genomic_DNA"/>
</dbReference>
<dbReference type="RefSeq" id="WP_036311563.1">
    <property type="nucleotide sequence ID" value="NZ_JRQD01000001.1"/>
</dbReference>
<evidence type="ECO:0000313" key="2">
    <source>
        <dbReference type="EMBL" id="KGM08066.1"/>
    </source>
</evidence>
<feature type="signal peptide" evidence="1">
    <location>
        <begin position="1"/>
        <end position="21"/>
    </location>
</feature>
<sequence>MSLRNVVFIALIAFAVWQCRAAETVTLGPGVKVDTAPVQTQINNAKPFDFNDFLITPLADFSLQAKVLSREDYWLDKESELAPTDLALGWQNMSDESVLSQIDIRQSGRWYRWRVEQFPIPRRELETQSANMHIVPADDHVAAMLDLVKSGQIISLKGQLIKAQAIDGWHWQSSLSREDTGANACELIYVTELVIEQS</sequence>
<evidence type="ECO:0000256" key="1">
    <source>
        <dbReference type="SAM" id="SignalP"/>
    </source>
</evidence>
<evidence type="ECO:0000313" key="3">
    <source>
        <dbReference type="Proteomes" id="UP000029999"/>
    </source>
</evidence>